<keyword evidence="1" id="KW-0732">Signal</keyword>
<sequence>MWCYTTFLFVSVHIALGGEIQSKSSFLSLFEGNIQAKVNQIYQTILGTFAKFLEMKDIVKPIRLRGNFKVYNVKMRTAKQLVIHNFNIYLRESIQGIFDQQKIEEVRAEDLSMDITNRYAEKLSNRPSPGEKVATILQFQERYRGKKGGKYITAVFAYVYMEITEICENNWIADNERSFTYELRIELSGVSIDENQANKLGELISRSGVPGSINYIEGKSKITWDDL</sequence>
<protein>
    <submittedName>
        <fullName evidence="2">Uncharacterized protein</fullName>
    </submittedName>
</protein>
<gene>
    <name evidence="2" type="ORF">XAT740_LOCUS48779</name>
</gene>
<organism evidence="2 3">
    <name type="scientific">Adineta ricciae</name>
    <name type="common">Rotifer</name>
    <dbReference type="NCBI Taxonomy" id="249248"/>
    <lineage>
        <taxon>Eukaryota</taxon>
        <taxon>Metazoa</taxon>
        <taxon>Spiralia</taxon>
        <taxon>Gnathifera</taxon>
        <taxon>Rotifera</taxon>
        <taxon>Eurotatoria</taxon>
        <taxon>Bdelloidea</taxon>
        <taxon>Adinetida</taxon>
        <taxon>Adinetidae</taxon>
        <taxon>Adineta</taxon>
    </lineage>
</organism>
<name>A0A816BHD8_ADIRI</name>
<comment type="caution">
    <text evidence="2">The sequence shown here is derived from an EMBL/GenBank/DDBJ whole genome shotgun (WGS) entry which is preliminary data.</text>
</comment>
<evidence type="ECO:0000313" key="3">
    <source>
        <dbReference type="Proteomes" id="UP000663828"/>
    </source>
</evidence>
<dbReference type="Proteomes" id="UP000663828">
    <property type="component" value="Unassembled WGS sequence"/>
</dbReference>
<feature type="signal peptide" evidence="1">
    <location>
        <begin position="1"/>
        <end position="17"/>
    </location>
</feature>
<reference evidence="2" key="1">
    <citation type="submission" date="2021-02" db="EMBL/GenBank/DDBJ databases">
        <authorList>
            <person name="Nowell W R."/>
        </authorList>
    </citation>
    <scope>NUCLEOTIDE SEQUENCE</scope>
</reference>
<feature type="chain" id="PRO_5032747060" evidence="1">
    <location>
        <begin position="18"/>
        <end position="227"/>
    </location>
</feature>
<keyword evidence="3" id="KW-1185">Reference proteome</keyword>
<proteinExistence type="predicted"/>
<accession>A0A816BHD8</accession>
<evidence type="ECO:0000256" key="1">
    <source>
        <dbReference type="SAM" id="SignalP"/>
    </source>
</evidence>
<dbReference type="AlphaFoldDB" id="A0A816BHD8"/>
<dbReference type="EMBL" id="CAJNOR010007067">
    <property type="protein sequence ID" value="CAF1609948.1"/>
    <property type="molecule type" value="Genomic_DNA"/>
</dbReference>
<evidence type="ECO:0000313" key="2">
    <source>
        <dbReference type="EMBL" id="CAF1609948.1"/>
    </source>
</evidence>